<dbReference type="InterPro" id="IPR013424">
    <property type="entry name" value="Ice-binding_C"/>
</dbReference>
<protein>
    <recommendedName>
        <fullName evidence="2">Ice-binding protein C-terminal domain-containing protein</fullName>
    </recommendedName>
</protein>
<keyword evidence="1" id="KW-0812">Transmembrane</keyword>
<organism evidence="3 4">
    <name type="scientific">Geotalea uraniireducens</name>
    <dbReference type="NCBI Taxonomy" id="351604"/>
    <lineage>
        <taxon>Bacteria</taxon>
        <taxon>Pseudomonadati</taxon>
        <taxon>Thermodesulfobacteriota</taxon>
        <taxon>Desulfuromonadia</taxon>
        <taxon>Geobacterales</taxon>
        <taxon>Geobacteraceae</taxon>
        <taxon>Geotalea</taxon>
    </lineage>
</organism>
<gene>
    <name evidence="3" type="ORF">GURASL_27890</name>
</gene>
<evidence type="ECO:0000313" key="3">
    <source>
        <dbReference type="EMBL" id="BDV43866.1"/>
    </source>
</evidence>
<evidence type="ECO:0000256" key="1">
    <source>
        <dbReference type="SAM" id="Phobius"/>
    </source>
</evidence>
<dbReference type="Proteomes" id="UP001317705">
    <property type="component" value="Chromosome"/>
</dbReference>
<dbReference type="RefSeq" id="WP_281999987.1">
    <property type="nucleotide sequence ID" value="NZ_AP027151.1"/>
</dbReference>
<dbReference type="EMBL" id="AP027151">
    <property type="protein sequence ID" value="BDV43866.1"/>
    <property type="molecule type" value="Genomic_DNA"/>
</dbReference>
<name>A0ABM8EMR2_9BACT</name>
<sequence>MRRALCRVEQGRWRGGVAKRVRAVLLVALTAVLFGLPGVSSATLVKVGDSPMAYDPVTNLYWFTDLSLLNNKNYQQQQAIIASLSVAGYSGFHMAGLQEITSLLAAVTTTADLASFDPTSIITHSPAEQTEYLWTGRVDNLQSVSPEGLAVRQFYTFMAQPSLSDLISCGHSNLSDDSSFLPGEGVSLSAWVVCSKDPEPVPEPGSLALLVIGVAALIGYRWRMNRDRRD</sequence>
<feature type="domain" description="Ice-binding protein C-terminal" evidence="2">
    <location>
        <begin position="200"/>
        <end position="223"/>
    </location>
</feature>
<keyword evidence="1" id="KW-1133">Transmembrane helix</keyword>
<dbReference type="Pfam" id="PF07589">
    <property type="entry name" value="PEP-CTERM"/>
    <property type="match status" value="1"/>
</dbReference>
<proteinExistence type="predicted"/>
<evidence type="ECO:0000313" key="4">
    <source>
        <dbReference type="Proteomes" id="UP001317705"/>
    </source>
</evidence>
<accession>A0ABM8EMR2</accession>
<evidence type="ECO:0000259" key="2">
    <source>
        <dbReference type="Pfam" id="PF07589"/>
    </source>
</evidence>
<feature type="transmembrane region" description="Helical" evidence="1">
    <location>
        <begin position="204"/>
        <end position="222"/>
    </location>
</feature>
<keyword evidence="4" id="KW-1185">Reference proteome</keyword>
<dbReference type="NCBIfam" id="TIGR02595">
    <property type="entry name" value="PEP_CTERM"/>
    <property type="match status" value="1"/>
</dbReference>
<reference evidence="3 4" key="1">
    <citation type="submission" date="2022-12" db="EMBL/GenBank/DDBJ databases">
        <title>Polyphasic characterization of Geotalea uranireducens NIT-SL11 newly isolated from a complex of sewage sludge and microbially reduced graphene oxide.</title>
        <authorList>
            <person name="Xie L."/>
            <person name="Yoshida N."/>
            <person name="Meng L."/>
        </authorList>
    </citation>
    <scope>NUCLEOTIDE SEQUENCE [LARGE SCALE GENOMIC DNA]</scope>
    <source>
        <strain evidence="3 4">NIT-SL11</strain>
    </source>
</reference>
<keyword evidence="1" id="KW-0472">Membrane</keyword>